<sequence>MEVEMHRAVPMLALLATFLSVVFSGPAQAAEADRYCLRGRNWGFPGNCQFATRPQCLAAASGTNAYCGINPRYAAPRRR</sequence>
<dbReference type="InterPro" id="IPR021937">
    <property type="entry name" value="DUF3551"/>
</dbReference>
<reference evidence="2 3" key="1">
    <citation type="journal article" date="2014" name="BMC Genomics">
        <title>Comparative genomics of Bradyrhizobium japonicum CPAC 15 and Bradyrhizobium diazoefficiens CPAC 7: elite model strains for understanding symbiotic performance with soybean.</title>
        <authorList>
            <person name="Siqueira A.F."/>
            <person name="Ormeno-Orrillo E."/>
            <person name="Souza R.C."/>
            <person name="Rodrigues E.P."/>
            <person name="Almeida L.G."/>
            <person name="Barcellos F.G."/>
            <person name="Batista J.S."/>
            <person name="Nakatami A.S."/>
            <person name="Martinez-Romero E."/>
            <person name="Vasconcelos A.T."/>
            <person name="Hungria M."/>
        </authorList>
    </citation>
    <scope>NUCLEOTIDE SEQUENCE [LARGE SCALE GENOMIC DNA]</scope>
    <source>
        <strain evidence="2 3">SEMIA 5080</strain>
    </source>
</reference>
<comment type="caution">
    <text evidence="2">The sequence shown here is derived from an EMBL/GenBank/DDBJ whole genome shotgun (WGS) entry which is preliminary data.</text>
</comment>
<feature type="chain" id="PRO_5032678319" description="DUF3551 domain-containing protein" evidence="1">
    <location>
        <begin position="30"/>
        <end position="79"/>
    </location>
</feature>
<evidence type="ECO:0000313" key="3">
    <source>
        <dbReference type="Proteomes" id="UP000024900"/>
    </source>
</evidence>
<dbReference type="AlphaFoldDB" id="A0A837C7V4"/>
<keyword evidence="1" id="KW-0732">Signal</keyword>
<name>A0A837C7V4_9BRAD</name>
<feature type="signal peptide" evidence="1">
    <location>
        <begin position="1"/>
        <end position="29"/>
    </location>
</feature>
<dbReference type="EMBL" id="ADOU02000007">
    <property type="protein sequence ID" value="KGJ65299.1"/>
    <property type="molecule type" value="Genomic_DNA"/>
</dbReference>
<dbReference type="Pfam" id="PF12071">
    <property type="entry name" value="DUF3551"/>
    <property type="match status" value="1"/>
</dbReference>
<accession>A0A837C7V4</accession>
<evidence type="ECO:0008006" key="4">
    <source>
        <dbReference type="Google" id="ProtNLM"/>
    </source>
</evidence>
<dbReference type="Proteomes" id="UP000024900">
    <property type="component" value="Unassembled WGS sequence"/>
</dbReference>
<evidence type="ECO:0000256" key="1">
    <source>
        <dbReference type="SAM" id="SignalP"/>
    </source>
</evidence>
<organism evidence="2 3">
    <name type="scientific">Bradyrhizobium diazoefficiens SEMIA 5080</name>
    <dbReference type="NCBI Taxonomy" id="754504"/>
    <lineage>
        <taxon>Bacteria</taxon>
        <taxon>Pseudomonadati</taxon>
        <taxon>Pseudomonadota</taxon>
        <taxon>Alphaproteobacteria</taxon>
        <taxon>Hyphomicrobiales</taxon>
        <taxon>Nitrobacteraceae</taxon>
        <taxon>Bradyrhizobium</taxon>
    </lineage>
</organism>
<gene>
    <name evidence="2" type="ORF">BJA5080_01944</name>
</gene>
<proteinExistence type="predicted"/>
<protein>
    <recommendedName>
        <fullName evidence="4">DUF3551 domain-containing protein</fullName>
    </recommendedName>
</protein>
<evidence type="ECO:0000313" key="2">
    <source>
        <dbReference type="EMBL" id="KGJ65299.1"/>
    </source>
</evidence>